<dbReference type="Gene3D" id="3.30.420.10">
    <property type="entry name" value="Ribonuclease H-like superfamily/Ribonuclease H"/>
    <property type="match status" value="1"/>
</dbReference>
<sequence length="334" mass="38726">MFQNNNTKETLINIDIPTREWQQVHIDLFEFQTCTYLLLIDAYSRCPEVRLLTDLTRKTVVDNIMSIFAVNRIPDIVYTDQEPHFVNKDFRKFATDSYFSHVTNSPTYSQSNGLVEIHVQTIERLFKKAAQNGANIYLSLLEYRNTQIEPGLPSPPQLLNSRRLSRLVPMSESVLTTKIETSIISKLEQFRLQQKAQYGRQAKDLPLFQVEQKVQVSRGDTWQSGLVVGWLQRQGSYKVLMENGHLLERNIRHMIKDSRYPELSNFEDMDTALTVERENEMNTFNEQLYSEQSVSNRQMSGDNSTELAETTARNCVTKSGRIVNQPVRFKDNVT</sequence>
<evidence type="ECO:0000313" key="2">
    <source>
        <dbReference type="EMBL" id="KAJ8877513.1"/>
    </source>
</evidence>
<dbReference type="EMBL" id="JARBHB010000008">
    <property type="protein sequence ID" value="KAJ8877513.1"/>
    <property type="molecule type" value="Genomic_DNA"/>
</dbReference>
<dbReference type="PANTHER" id="PTHR37984">
    <property type="entry name" value="PROTEIN CBG26694"/>
    <property type="match status" value="1"/>
</dbReference>
<accession>A0ABQ9GZP9</accession>
<name>A0ABQ9GZP9_9NEOP</name>
<dbReference type="PANTHER" id="PTHR37984:SF5">
    <property type="entry name" value="PROTEIN NYNRIN-LIKE"/>
    <property type="match status" value="1"/>
</dbReference>
<proteinExistence type="predicted"/>
<dbReference type="SUPFAM" id="SSF53098">
    <property type="entry name" value="Ribonuclease H-like"/>
    <property type="match status" value="1"/>
</dbReference>
<dbReference type="Pfam" id="PF00665">
    <property type="entry name" value="rve"/>
    <property type="match status" value="1"/>
</dbReference>
<comment type="caution">
    <text evidence="2">The sequence shown here is derived from an EMBL/GenBank/DDBJ whole genome shotgun (WGS) entry which is preliminary data.</text>
</comment>
<dbReference type="InterPro" id="IPR012337">
    <property type="entry name" value="RNaseH-like_sf"/>
</dbReference>
<dbReference type="InterPro" id="IPR001584">
    <property type="entry name" value="Integrase_cat-core"/>
</dbReference>
<dbReference type="InterPro" id="IPR050951">
    <property type="entry name" value="Retrovirus_Pol_polyprotein"/>
</dbReference>
<evidence type="ECO:0000313" key="3">
    <source>
        <dbReference type="Proteomes" id="UP001159363"/>
    </source>
</evidence>
<protein>
    <recommendedName>
        <fullName evidence="1">Integrase catalytic domain-containing protein</fullName>
    </recommendedName>
</protein>
<evidence type="ECO:0000259" key="1">
    <source>
        <dbReference type="PROSITE" id="PS50994"/>
    </source>
</evidence>
<dbReference type="Proteomes" id="UP001159363">
    <property type="component" value="Chromosome 7"/>
</dbReference>
<feature type="domain" description="Integrase catalytic" evidence="1">
    <location>
        <begin position="13"/>
        <end position="180"/>
    </location>
</feature>
<organism evidence="2 3">
    <name type="scientific">Dryococelus australis</name>
    <dbReference type="NCBI Taxonomy" id="614101"/>
    <lineage>
        <taxon>Eukaryota</taxon>
        <taxon>Metazoa</taxon>
        <taxon>Ecdysozoa</taxon>
        <taxon>Arthropoda</taxon>
        <taxon>Hexapoda</taxon>
        <taxon>Insecta</taxon>
        <taxon>Pterygota</taxon>
        <taxon>Neoptera</taxon>
        <taxon>Polyneoptera</taxon>
        <taxon>Phasmatodea</taxon>
        <taxon>Verophasmatodea</taxon>
        <taxon>Anareolatae</taxon>
        <taxon>Phasmatidae</taxon>
        <taxon>Eurycanthinae</taxon>
        <taxon>Dryococelus</taxon>
    </lineage>
</organism>
<reference evidence="2 3" key="1">
    <citation type="submission" date="2023-02" db="EMBL/GenBank/DDBJ databases">
        <title>LHISI_Scaffold_Assembly.</title>
        <authorList>
            <person name="Stuart O.P."/>
            <person name="Cleave R."/>
            <person name="Magrath M.J.L."/>
            <person name="Mikheyev A.S."/>
        </authorList>
    </citation>
    <scope>NUCLEOTIDE SEQUENCE [LARGE SCALE GENOMIC DNA]</scope>
    <source>
        <strain evidence="2">Daus_M_001</strain>
        <tissue evidence="2">Leg muscle</tissue>
    </source>
</reference>
<dbReference type="PROSITE" id="PS50994">
    <property type="entry name" value="INTEGRASE"/>
    <property type="match status" value="1"/>
</dbReference>
<keyword evidence="3" id="KW-1185">Reference proteome</keyword>
<gene>
    <name evidence="2" type="ORF">PR048_021968</name>
</gene>
<dbReference type="InterPro" id="IPR036397">
    <property type="entry name" value="RNaseH_sf"/>
</dbReference>